<organism evidence="1 2">
    <name type="scientific">Roseofilum halophilum BLCC-M91</name>
    <dbReference type="NCBI Taxonomy" id="3022259"/>
    <lineage>
        <taxon>Bacteria</taxon>
        <taxon>Bacillati</taxon>
        <taxon>Cyanobacteriota</taxon>
        <taxon>Cyanophyceae</taxon>
        <taxon>Desertifilales</taxon>
        <taxon>Desertifilaceae</taxon>
        <taxon>Roseofilum</taxon>
        <taxon>Roseofilum halophilum</taxon>
    </lineage>
</organism>
<comment type="caution">
    <text evidence="1">The sequence shown here is derived from an EMBL/GenBank/DDBJ whole genome shotgun (WGS) entry which is preliminary data.</text>
</comment>
<evidence type="ECO:0000313" key="2">
    <source>
        <dbReference type="Proteomes" id="UP001231370"/>
    </source>
</evidence>
<evidence type="ECO:0000313" key="1">
    <source>
        <dbReference type="EMBL" id="MDJ1181438.1"/>
    </source>
</evidence>
<protein>
    <recommendedName>
        <fullName evidence="3">DNA-binding protein</fullName>
    </recommendedName>
</protein>
<reference evidence="1 2" key="1">
    <citation type="submission" date="2023-01" db="EMBL/GenBank/DDBJ databases">
        <title>Novel diversity within Roseofilum (Cyanobacteria; Desertifilaceae) from marine benthic mats with descriptions of four novel species.</title>
        <authorList>
            <person name="Wang Y."/>
            <person name="Berthold D.E."/>
            <person name="Hu J."/>
            <person name="Lefler F.W."/>
            <person name="Laughinghouse H.D. IV."/>
        </authorList>
    </citation>
    <scope>NUCLEOTIDE SEQUENCE [LARGE SCALE GENOMIC DNA]</scope>
    <source>
        <strain evidence="1 2">BLCC-M91</strain>
    </source>
</reference>
<dbReference type="EMBL" id="JAQPOK010000164">
    <property type="protein sequence ID" value="MDJ1181438.1"/>
    <property type="molecule type" value="Genomic_DNA"/>
</dbReference>
<accession>A0ABT7BQG0</accession>
<sequence length="130" mass="14061">MRLCSSQGLGGSRVISLVLAASLWGCNLESPLPFGFGLPSNLITPIESLSPTASETVYLQGRVVKLIPLLNRYAYQLEDDTGVVVVLTTGEVQEPAIGDSVKVRGQLRHQSIPIQGQELGEVYVLELERL</sequence>
<proteinExistence type="predicted"/>
<dbReference type="RefSeq" id="WP_283764734.1">
    <property type="nucleotide sequence ID" value="NZ_JAQPOK010000164.1"/>
</dbReference>
<name>A0ABT7BQG0_9CYAN</name>
<keyword evidence="2" id="KW-1185">Reference proteome</keyword>
<gene>
    <name evidence="1" type="ORF">PJF56_21470</name>
</gene>
<evidence type="ECO:0008006" key="3">
    <source>
        <dbReference type="Google" id="ProtNLM"/>
    </source>
</evidence>
<dbReference type="Proteomes" id="UP001231370">
    <property type="component" value="Unassembled WGS sequence"/>
</dbReference>